<keyword evidence="2" id="KW-1185">Reference proteome</keyword>
<organism evidence="1 2">
    <name type="scientific">Streptantibioticus silvisoli</name>
    <dbReference type="NCBI Taxonomy" id="2705255"/>
    <lineage>
        <taxon>Bacteria</taxon>
        <taxon>Bacillati</taxon>
        <taxon>Actinomycetota</taxon>
        <taxon>Actinomycetes</taxon>
        <taxon>Kitasatosporales</taxon>
        <taxon>Streptomycetaceae</taxon>
        <taxon>Streptantibioticus</taxon>
    </lineage>
</organism>
<dbReference type="Proteomes" id="UP001156398">
    <property type="component" value="Unassembled WGS sequence"/>
</dbReference>
<accession>A0ABT6W5Q6</accession>
<name>A0ABT6W5Q6_9ACTN</name>
<sequence>MNQLLMRPTTRRQETRTAARILRDRANTTRATRRAVRAVATGTPQAASTHLTAAGLSPTDAHRFSGAFSRSVTPTTTGTGVIKLKGRVTKTVPVKLYDTAAFNARLAVYRPKDTAAASRFAQAAHRLAA</sequence>
<dbReference type="EMBL" id="JAAGKO020000027">
    <property type="protein sequence ID" value="MDI5964851.1"/>
    <property type="molecule type" value="Genomic_DNA"/>
</dbReference>
<evidence type="ECO:0000313" key="2">
    <source>
        <dbReference type="Proteomes" id="UP001156398"/>
    </source>
</evidence>
<gene>
    <name evidence="1" type="ORF">POF43_019345</name>
</gene>
<protein>
    <submittedName>
        <fullName evidence="1">Uncharacterized protein</fullName>
    </submittedName>
</protein>
<comment type="caution">
    <text evidence="1">The sequence shown here is derived from an EMBL/GenBank/DDBJ whole genome shotgun (WGS) entry which is preliminary data.</text>
</comment>
<proteinExistence type="predicted"/>
<evidence type="ECO:0000313" key="1">
    <source>
        <dbReference type="EMBL" id="MDI5964851.1"/>
    </source>
</evidence>
<dbReference type="RefSeq" id="WP_271325332.1">
    <property type="nucleotide sequence ID" value="NZ_JAAGKO020000027.1"/>
</dbReference>
<reference evidence="1 2" key="1">
    <citation type="submission" date="2023-05" db="EMBL/GenBank/DDBJ databases">
        <title>Streptantibioticus silvisoli sp. nov., acidotolerant actinomycetes 1 from pine litter.</title>
        <authorList>
            <person name="Swiecimska M."/>
            <person name="Golinska P."/>
            <person name="Sangal V."/>
            <person name="Wachnowicz B."/>
            <person name="Goodfellow M."/>
        </authorList>
    </citation>
    <scope>NUCLEOTIDE SEQUENCE [LARGE SCALE GENOMIC DNA]</scope>
    <source>
        <strain evidence="1 2">SL54</strain>
    </source>
</reference>